<dbReference type="EMBL" id="HBGW01046519">
    <property type="protein sequence ID" value="CAD9574689.1"/>
    <property type="molecule type" value="Transcribed_RNA"/>
</dbReference>
<dbReference type="AlphaFoldDB" id="A0A7S2KEL8"/>
<organism evidence="1">
    <name type="scientific">Zooxanthella nutricula</name>
    <dbReference type="NCBI Taxonomy" id="1333877"/>
    <lineage>
        <taxon>Eukaryota</taxon>
        <taxon>Sar</taxon>
        <taxon>Alveolata</taxon>
        <taxon>Dinophyceae</taxon>
        <taxon>Peridiniales</taxon>
        <taxon>Peridiniales incertae sedis</taxon>
        <taxon>Zooxanthella</taxon>
    </lineage>
</organism>
<protein>
    <submittedName>
        <fullName evidence="1">Uncharacterized protein</fullName>
    </submittedName>
</protein>
<evidence type="ECO:0000313" key="1">
    <source>
        <dbReference type="EMBL" id="CAD9574689.1"/>
    </source>
</evidence>
<gene>
    <name evidence="1" type="ORF">BRAN1462_LOCUS29603</name>
</gene>
<sequence>MRRAGRAAALSVAAVAAAAAGLLCGAVGPAWVPIKSTLRAPVEILGICRGRLVVGYEYSIDTVGVSANGTKLKQIKTLNWRQRDSMFGDRGCKYAEFDIPDLPAEISAFGLVMRQVVSRAEPRLIEDDEVSDAAAWNTKYMVRPSRQPAVRKKDVFGRNKYWLLQLAKRKRWTSELETDKAPRQR</sequence>
<accession>A0A7S2KEL8</accession>
<name>A0A7S2KEL8_9DINO</name>
<proteinExistence type="predicted"/>
<reference evidence="1" key="1">
    <citation type="submission" date="2021-01" db="EMBL/GenBank/DDBJ databases">
        <authorList>
            <person name="Corre E."/>
            <person name="Pelletier E."/>
            <person name="Niang G."/>
            <person name="Scheremetjew M."/>
            <person name="Finn R."/>
            <person name="Kale V."/>
            <person name="Holt S."/>
            <person name="Cochrane G."/>
            <person name="Meng A."/>
            <person name="Brown T."/>
            <person name="Cohen L."/>
        </authorList>
    </citation>
    <scope>NUCLEOTIDE SEQUENCE</scope>
    <source>
        <strain evidence="1">RCC3387</strain>
    </source>
</reference>